<dbReference type="OrthoDB" id="6649503at2"/>
<dbReference type="Proteomes" id="UP000190435">
    <property type="component" value="Unassembled WGS sequence"/>
</dbReference>
<dbReference type="EMBL" id="MUXU01000100">
    <property type="protein sequence ID" value="OOR86635.1"/>
    <property type="molecule type" value="Genomic_DNA"/>
</dbReference>
<dbReference type="RefSeq" id="WP_078277632.1">
    <property type="nucleotide sequence ID" value="NZ_CAACXO010000027.1"/>
</dbReference>
<dbReference type="Proteomes" id="UP000255279">
    <property type="component" value="Unassembled WGS sequence"/>
</dbReference>
<dbReference type="Gene3D" id="3.30.2000.20">
    <property type="match status" value="1"/>
</dbReference>
<name>A0A1S9ZSZ3_9GAMM</name>
<evidence type="ECO:0000313" key="1">
    <source>
        <dbReference type="EMBL" id="OOR86635.1"/>
    </source>
</evidence>
<gene>
    <name evidence="1" type="ORF">B0181_11595</name>
    <name evidence="2" type="ORF">NCTC10293_02113</name>
</gene>
<keyword evidence="3" id="KW-1185">Reference proteome</keyword>
<organism evidence="1 3">
    <name type="scientific">Moraxella caviae</name>
    <dbReference type="NCBI Taxonomy" id="34060"/>
    <lineage>
        <taxon>Bacteria</taxon>
        <taxon>Pseudomonadati</taxon>
        <taxon>Pseudomonadota</taxon>
        <taxon>Gammaproteobacteria</taxon>
        <taxon>Moraxellales</taxon>
        <taxon>Moraxellaceae</taxon>
        <taxon>Moraxella</taxon>
    </lineage>
</organism>
<dbReference type="EMBL" id="UGQE01000004">
    <property type="protein sequence ID" value="STZ14518.1"/>
    <property type="molecule type" value="Genomic_DNA"/>
</dbReference>
<evidence type="ECO:0000313" key="4">
    <source>
        <dbReference type="Proteomes" id="UP000255279"/>
    </source>
</evidence>
<dbReference type="STRING" id="34060.B0181_11595"/>
<reference evidence="1 3" key="1">
    <citation type="submission" date="2017-02" db="EMBL/GenBank/DDBJ databases">
        <title>Draft genome sequence of Moraxella caviae CCUG 355 type strain.</title>
        <authorList>
            <person name="Engstrom-Jakobsson H."/>
            <person name="Salva-Serra F."/>
            <person name="Thorell K."/>
            <person name="Gonzales-Siles L."/>
            <person name="Karlsson R."/>
            <person name="Boulund F."/>
            <person name="Engstrand L."/>
            <person name="Moore E."/>
        </authorList>
    </citation>
    <scope>NUCLEOTIDE SEQUENCE [LARGE SCALE GENOMIC DNA]</scope>
    <source>
        <strain evidence="1 3">CCUG 355</strain>
    </source>
</reference>
<accession>A0A1S9ZSZ3</accession>
<protein>
    <recommendedName>
        <fullName evidence="5">Phage protein</fullName>
    </recommendedName>
</protein>
<evidence type="ECO:0000313" key="2">
    <source>
        <dbReference type="EMBL" id="STZ14518.1"/>
    </source>
</evidence>
<dbReference type="AlphaFoldDB" id="A0A1S9ZSZ3"/>
<reference evidence="2 4" key="2">
    <citation type="submission" date="2018-06" db="EMBL/GenBank/DDBJ databases">
        <authorList>
            <consortium name="Pathogen Informatics"/>
            <person name="Doyle S."/>
        </authorList>
    </citation>
    <scope>NUCLEOTIDE SEQUENCE [LARGE SCALE GENOMIC DNA]</scope>
    <source>
        <strain evidence="2 4">NCTC10293</strain>
    </source>
</reference>
<evidence type="ECO:0008006" key="5">
    <source>
        <dbReference type="Google" id="ProtNLM"/>
    </source>
</evidence>
<evidence type="ECO:0000313" key="3">
    <source>
        <dbReference type="Proteomes" id="UP000190435"/>
    </source>
</evidence>
<proteinExistence type="predicted"/>
<sequence length="129" mass="14404">MNTTTIHRLIAEHIKTMPDFSARHWATGNINHTPPAQGLWQRLSIQTASSIMSGMADKPMTRQRGAVVVQVFGRLNTGESAIIAQADNIAQHLGYYSHEHLELLTPTVTTVGSDGDFYQVNVRVPYRYK</sequence>